<accession>G0NNS2</accession>
<feature type="region of interest" description="Disordered" evidence="1">
    <location>
        <begin position="109"/>
        <end position="128"/>
    </location>
</feature>
<organism evidence="3">
    <name type="scientific">Caenorhabditis brenneri</name>
    <name type="common">Nematode worm</name>
    <dbReference type="NCBI Taxonomy" id="135651"/>
    <lineage>
        <taxon>Eukaryota</taxon>
        <taxon>Metazoa</taxon>
        <taxon>Ecdysozoa</taxon>
        <taxon>Nematoda</taxon>
        <taxon>Chromadorea</taxon>
        <taxon>Rhabditida</taxon>
        <taxon>Rhabditina</taxon>
        <taxon>Rhabditomorpha</taxon>
        <taxon>Rhabditoidea</taxon>
        <taxon>Rhabditidae</taxon>
        <taxon>Peloderinae</taxon>
        <taxon>Caenorhabditis</taxon>
    </lineage>
</organism>
<dbReference type="Proteomes" id="UP000008068">
    <property type="component" value="Unassembled WGS sequence"/>
</dbReference>
<evidence type="ECO:0000256" key="1">
    <source>
        <dbReference type="SAM" id="MobiDB-lite"/>
    </source>
</evidence>
<dbReference type="HOGENOM" id="CLU_1171509_0_0_1"/>
<sequence>MISFFFQNRVIFEFFRAVRGIRKDEKRRMDQTKEEGMTLTRRWKLYRNTEIAHHLQRFEMLQAIHGDVNAPYKYDRERMMAMKGEMPPESASEDSQTKDLVKKTDKMAVKNEEKENVEKEKPAVQKPCKERLAELKAAKQQDNKEQKEDQKIDSKTKFKFVLTRKKYKKEEERVHVKRAKADVLKQNLLATSRTHSPTSDTTLCNYLQDLVSILNLDEFIEVMEDVVSVSNKSKQAS</sequence>
<proteinExistence type="predicted"/>
<gene>
    <name evidence="2" type="ORF">CAEBREN_02267</name>
</gene>
<name>G0NNS2_CAEBE</name>
<dbReference type="AlphaFoldDB" id="G0NNS2"/>
<evidence type="ECO:0000313" key="3">
    <source>
        <dbReference type="Proteomes" id="UP000008068"/>
    </source>
</evidence>
<dbReference type="EMBL" id="GL379916">
    <property type="protein sequence ID" value="EGT34951.1"/>
    <property type="molecule type" value="Genomic_DNA"/>
</dbReference>
<protein>
    <submittedName>
        <fullName evidence="2">Uncharacterized protein</fullName>
    </submittedName>
</protein>
<keyword evidence="3" id="KW-1185">Reference proteome</keyword>
<reference evidence="3" key="1">
    <citation type="submission" date="2011-07" db="EMBL/GenBank/DDBJ databases">
        <authorList>
            <consortium name="Caenorhabditis brenneri Sequencing and Analysis Consortium"/>
            <person name="Wilson R.K."/>
        </authorList>
    </citation>
    <scope>NUCLEOTIDE SEQUENCE [LARGE SCALE GENOMIC DNA]</scope>
    <source>
        <strain evidence="3">PB2801</strain>
    </source>
</reference>
<dbReference type="STRING" id="135651.G0NNS2"/>
<evidence type="ECO:0000313" key="2">
    <source>
        <dbReference type="EMBL" id="EGT34951.1"/>
    </source>
</evidence>
<dbReference type="InParanoid" id="G0NNS2"/>